<accession>A0A3N1PI81</accession>
<evidence type="ECO:0000313" key="3">
    <source>
        <dbReference type="Proteomes" id="UP000268033"/>
    </source>
</evidence>
<name>A0A3N1PI81_9GAMM</name>
<proteinExistence type="predicted"/>
<evidence type="ECO:0000313" key="2">
    <source>
        <dbReference type="EMBL" id="ROQ27528.1"/>
    </source>
</evidence>
<evidence type="ECO:0000256" key="1">
    <source>
        <dbReference type="SAM" id="SignalP"/>
    </source>
</evidence>
<keyword evidence="3" id="KW-1185">Reference proteome</keyword>
<keyword evidence="1" id="KW-0732">Signal</keyword>
<dbReference type="RefSeq" id="WP_211355729.1">
    <property type="nucleotide sequence ID" value="NZ_RJUL01000004.1"/>
</dbReference>
<organism evidence="2 3">
    <name type="scientific">Gallaecimonas pentaromativorans</name>
    <dbReference type="NCBI Taxonomy" id="584787"/>
    <lineage>
        <taxon>Bacteria</taxon>
        <taxon>Pseudomonadati</taxon>
        <taxon>Pseudomonadota</taxon>
        <taxon>Gammaproteobacteria</taxon>
        <taxon>Enterobacterales</taxon>
        <taxon>Gallaecimonadaceae</taxon>
        <taxon>Gallaecimonas</taxon>
    </lineage>
</organism>
<sequence length="286" mass="31268">MKKYLLAAALLPLAAMANPDVTSREYKLMLSPANFTFAGEQAQADQYAAAFESAVQSAINRSVSGNLTLKKVRTVSFYDHPGSCPLRALGYSFRQRTEEGDTELTLKFRSPDRYIADFEDVSSSAGGSESKLEADITAKSRDSFTVIYSHSTTVLSNRTVNAGDDINTLYSGFADAQYLSDSLSLARVGGLVVYERVYKGLVLDLGSIDAELSLTLWYSQSPSGALRPMVAEASFKYEDASADYTQKVVQRAKQAFETMQSLSAWNQPDGTTKTQAVYQYASGFCH</sequence>
<reference evidence="2 3" key="1">
    <citation type="submission" date="2018-11" db="EMBL/GenBank/DDBJ databases">
        <title>Genomic Encyclopedia of Type Strains, Phase IV (KMG-IV): sequencing the most valuable type-strain genomes for metagenomic binning, comparative biology and taxonomic classification.</title>
        <authorList>
            <person name="Goeker M."/>
        </authorList>
    </citation>
    <scope>NUCLEOTIDE SEQUENCE [LARGE SCALE GENOMIC DNA]</scope>
    <source>
        <strain evidence="2 3">DSM 21945</strain>
    </source>
</reference>
<feature type="chain" id="PRO_5018318242" evidence="1">
    <location>
        <begin position="18"/>
        <end position="286"/>
    </location>
</feature>
<gene>
    <name evidence="2" type="ORF">EDC28_104178</name>
</gene>
<feature type="signal peptide" evidence="1">
    <location>
        <begin position="1"/>
        <end position="17"/>
    </location>
</feature>
<protein>
    <submittedName>
        <fullName evidence="2">Uncharacterized protein</fullName>
    </submittedName>
</protein>
<dbReference type="Proteomes" id="UP000268033">
    <property type="component" value="Unassembled WGS sequence"/>
</dbReference>
<dbReference type="AlphaFoldDB" id="A0A3N1PI81"/>
<comment type="caution">
    <text evidence="2">The sequence shown here is derived from an EMBL/GenBank/DDBJ whole genome shotgun (WGS) entry which is preliminary data.</text>
</comment>
<dbReference type="EMBL" id="RJUL01000004">
    <property type="protein sequence ID" value="ROQ27528.1"/>
    <property type="molecule type" value="Genomic_DNA"/>
</dbReference>